<comment type="caution">
    <text evidence="1">The sequence shown here is derived from an EMBL/GenBank/DDBJ whole genome shotgun (WGS) entry which is preliminary data.</text>
</comment>
<dbReference type="Pfam" id="PF19813">
    <property type="entry name" value="DUF6296"/>
    <property type="match status" value="1"/>
</dbReference>
<proteinExistence type="predicted"/>
<evidence type="ECO:0000313" key="1">
    <source>
        <dbReference type="EMBL" id="RGD57708.1"/>
    </source>
</evidence>
<name>A0A372ZP86_9ACTN</name>
<reference evidence="1 2" key="1">
    <citation type="submission" date="2018-08" db="EMBL/GenBank/DDBJ databases">
        <title>Diversity &amp; Physiological Properties of Lignin-Decomposing Actinobacteria from Soil.</title>
        <authorList>
            <person name="Roh S.G."/>
            <person name="Kim S.B."/>
        </authorList>
    </citation>
    <scope>NUCLEOTIDE SEQUENCE [LARGE SCALE GENOMIC DNA]</scope>
    <source>
        <strain evidence="1 2">MMS17-GH009</strain>
    </source>
</reference>
<sequence length="78" mass="7888">MKSLTRRYAVTLPGPIGGHAPPSVVVVYETQAVGPGGGLVWESSDGDLRVEITGGVASVLAAPAIGSRHPCLMAVPLP</sequence>
<protein>
    <submittedName>
        <fullName evidence="1">Uncharacterized protein</fullName>
    </submittedName>
</protein>
<accession>A0A372ZP86</accession>
<gene>
    <name evidence="1" type="ORF">DR950_07820</name>
</gene>
<dbReference type="RefSeq" id="WP_117486456.1">
    <property type="nucleotide sequence ID" value="NZ_QVIG01000001.1"/>
</dbReference>
<keyword evidence="2" id="KW-1185">Reference proteome</keyword>
<dbReference type="InterPro" id="IPR046263">
    <property type="entry name" value="DUF6296"/>
</dbReference>
<organism evidence="1 2">
    <name type="scientific">Kitasatospora xanthocidica</name>
    <dbReference type="NCBI Taxonomy" id="83382"/>
    <lineage>
        <taxon>Bacteria</taxon>
        <taxon>Bacillati</taxon>
        <taxon>Actinomycetota</taxon>
        <taxon>Actinomycetes</taxon>
        <taxon>Kitasatosporales</taxon>
        <taxon>Streptomycetaceae</taxon>
        <taxon>Kitasatospora</taxon>
    </lineage>
</organism>
<dbReference type="Proteomes" id="UP000263377">
    <property type="component" value="Unassembled WGS sequence"/>
</dbReference>
<dbReference type="AlphaFoldDB" id="A0A372ZP86"/>
<evidence type="ECO:0000313" key="2">
    <source>
        <dbReference type="Proteomes" id="UP000263377"/>
    </source>
</evidence>
<dbReference type="EMBL" id="QVIG01000001">
    <property type="protein sequence ID" value="RGD57708.1"/>
    <property type="molecule type" value="Genomic_DNA"/>
</dbReference>